<dbReference type="GO" id="GO:0005789">
    <property type="term" value="C:endoplasmic reticulum membrane"/>
    <property type="evidence" value="ECO:0007669"/>
    <property type="project" value="TreeGrafter"/>
</dbReference>
<dbReference type="Pfam" id="PF01663">
    <property type="entry name" value="Phosphodiest"/>
    <property type="match status" value="1"/>
</dbReference>
<dbReference type="InterPro" id="IPR045687">
    <property type="entry name" value="PIGG/GPI7_C"/>
</dbReference>
<dbReference type="GO" id="GO:0051377">
    <property type="term" value="F:mannose-ethanolamine phosphotransferase activity"/>
    <property type="evidence" value="ECO:0007669"/>
    <property type="project" value="TreeGrafter"/>
</dbReference>
<keyword evidence="1" id="KW-0812">Transmembrane</keyword>
<evidence type="ECO:0000313" key="3">
    <source>
        <dbReference type="EMBL" id="KAK8768649.1"/>
    </source>
</evidence>
<feature type="transmembrane region" description="Helical" evidence="1">
    <location>
        <begin position="660"/>
        <end position="680"/>
    </location>
</feature>
<dbReference type="PANTHER" id="PTHR23071">
    <property type="entry name" value="PHOSPHATIDYLINOSITOL GLYCAN"/>
    <property type="match status" value="1"/>
</dbReference>
<evidence type="ECO:0000313" key="4">
    <source>
        <dbReference type="Proteomes" id="UP001321473"/>
    </source>
</evidence>
<reference evidence="3 4" key="1">
    <citation type="journal article" date="2023" name="Arcadia Sci">
        <title>De novo assembly of a long-read Amblyomma americanum tick genome.</title>
        <authorList>
            <person name="Chou S."/>
            <person name="Poskanzer K.E."/>
            <person name="Rollins M."/>
            <person name="Thuy-Boun P.S."/>
        </authorList>
    </citation>
    <scope>NUCLEOTIDE SEQUENCE [LARGE SCALE GENOMIC DNA]</scope>
    <source>
        <strain evidence="3">F_SG_1</strain>
        <tissue evidence="3">Salivary glands</tissue>
    </source>
</reference>
<dbReference type="InterPro" id="IPR039524">
    <property type="entry name" value="PIGO/GPI13"/>
</dbReference>
<keyword evidence="1" id="KW-1133">Transmembrane helix</keyword>
<gene>
    <name evidence="3" type="ORF">V5799_014887</name>
</gene>
<dbReference type="SUPFAM" id="SSF53649">
    <property type="entry name" value="Alkaline phosphatase-like"/>
    <property type="match status" value="1"/>
</dbReference>
<dbReference type="EMBL" id="JARKHS020023631">
    <property type="protein sequence ID" value="KAK8768649.1"/>
    <property type="molecule type" value="Genomic_DNA"/>
</dbReference>
<dbReference type="AlphaFoldDB" id="A0AAQ4E1Q9"/>
<keyword evidence="1" id="KW-0472">Membrane</keyword>
<protein>
    <recommendedName>
        <fullName evidence="2">GPI ethanolamine phosphate transferase 2 C-terminal domain-containing protein</fullName>
    </recommendedName>
</protein>
<dbReference type="GO" id="GO:0006506">
    <property type="term" value="P:GPI anchor biosynthetic process"/>
    <property type="evidence" value="ECO:0007669"/>
    <property type="project" value="InterPro"/>
</dbReference>
<dbReference type="InterPro" id="IPR002591">
    <property type="entry name" value="Phosphodiest/P_Trfase"/>
</dbReference>
<feature type="transmembrane region" description="Helical" evidence="1">
    <location>
        <begin position="397"/>
        <end position="418"/>
    </location>
</feature>
<dbReference type="Gene3D" id="3.40.720.10">
    <property type="entry name" value="Alkaline Phosphatase, subunit A"/>
    <property type="match status" value="1"/>
</dbReference>
<feature type="transmembrane region" description="Helical" evidence="1">
    <location>
        <begin position="492"/>
        <end position="514"/>
    </location>
</feature>
<proteinExistence type="predicted"/>
<feature type="transmembrane region" description="Helical" evidence="1">
    <location>
        <begin position="468"/>
        <end position="485"/>
    </location>
</feature>
<feature type="transmembrane region" description="Helical" evidence="1">
    <location>
        <begin position="353"/>
        <end position="372"/>
    </location>
</feature>
<evidence type="ECO:0000259" key="2">
    <source>
        <dbReference type="Pfam" id="PF19316"/>
    </source>
</evidence>
<accession>A0AAQ4E1Q9</accession>
<organism evidence="3 4">
    <name type="scientific">Amblyomma americanum</name>
    <name type="common">Lone star tick</name>
    <dbReference type="NCBI Taxonomy" id="6943"/>
    <lineage>
        <taxon>Eukaryota</taxon>
        <taxon>Metazoa</taxon>
        <taxon>Ecdysozoa</taxon>
        <taxon>Arthropoda</taxon>
        <taxon>Chelicerata</taxon>
        <taxon>Arachnida</taxon>
        <taxon>Acari</taxon>
        <taxon>Parasitiformes</taxon>
        <taxon>Ixodida</taxon>
        <taxon>Ixodoidea</taxon>
        <taxon>Ixodidae</taxon>
        <taxon>Amblyomminae</taxon>
        <taxon>Amblyomma</taxon>
    </lineage>
</organism>
<dbReference type="Pfam" id="PF19316">
    <property type="entry name" value="PIGO_PIGG"/>
    <property type="match status" value="1"/>
</dbReference>
<name>A0AAQ4E1Q9_AMBAM</name>
<feature type="transmembrane region" description="Helical" evidence="1">
    <location>
        <begin position="430"/>
        <end position="448"/>
    </location>
</feature>
<feature type="transmembrane region" description="Helical" evidence="1">
    <location>
        <begin position="267"/>
        <end position="285"/>
    </location>
</feature>
<dbReference type="Proteomes" id="UP001321473">
    <property type="component" value="Unassembled WGS sequence"/>
</dbReference>
<sequence>MGDDAWVNLFPGTFARAYPYPSFVVKDLHTVDNGVLEHLYPELENPDKWDVLVAHFLGVDHCGHWLGRNHPAMAAKLTQLDEVIRSVASKLTEDTLLVVMSDHGMTIDGDHGGETEDEVEAVLFLHAKKPFLTPDSKPDVTNVPSVAQVDLVPTLAMLLDVPIPYSNLGSLLLQAFPDVSAKHAGPVQLLPLWLNVQQVARYLGKVPNTPLRPELRLQELQQLWDRCVGGKHSPEAARIFVNASLVFLQDARHAAQEVWATFDIPRMYAGLAITVLGSLLLLCFCYGQTGGKSIYDLLRSPAYVCAVCWLLMPFSNSFSVAEHKVVLFLFQTLLVASVLSKGSVTLNTSRNRVLAFCLVGTLAATRFSALFWRCREEHLGLPCEENVLQKNPSEPQAWGLERVLGASGCALLLAWGAWPPTASSGLGAALARVGLMAATGALLAHWFIQLKPTATIQGVLGSHQELLPNTAMVVSIALAVLGWALPHASPSYLGLLPASALLFLLTLAGESYAVPLCLEAAALWGLTQLWSSMPPSDVWGPAMSWLLLGQLGFFGTGHQTSFSTIHWKAAFVGAPIDQPPMTLGAFKVLLNTFAGPLVAAASLPVMQRLLSTQVSCCARKEILPLAAYCTLLVLQVCSTTASCLLLRRHLMVWSIFAPRLVFQVLSAGFSIVAAIGGCIVSRRTVIRTQVLHVD</sequence>
<feature type="transmembrane region" description="Helical" evidence="1">
    <location>
        <begin position="588"/>
        <end position="610"/>
    </location>
</feature>
<feature type="transmembrane region" description="Helical" evidence="1">
    <location>
        <begin position="326"/>
        <end position="346"/>
    </location>
</feature>
<feature type="domain" description="GPI ethanolamine phosphate transferase 2 C-terminal" evidence="2">
    <location>
        <begin position="536"/>
        <end position="665"/>
    </location>
</feature>
<dbReference type="InterPro" id="IPR017850">
    <property type="entry name" value="Alkaline_phosphatase_core_sf"/>
</dbReference>
<comment type="caution">
    <text evidence="3">The sequence shown here is derived from an EMBL/GenBank/DDBJ whole genome shotgun (WGS) entry which is preliminary data.</text>
</comment>
<feature type="transmembrane region" description="Helical" evidence="1">
    <location>
        <begin position="622"/>
        <end position="648"/>
    </location>
</feature>
<keyword evidence="4" id="KW-1185">Reference proteome</keyword>
<dbReference type="PANTHER" id="PTHR23071:SF1">
    <property type="entry name" value="GPI ETHANOLAMINE PHOSPHATE TRANSFERASE 3"/>
    <property type="match status" value="1"/>
</dbReference>
<evidence type="ECO:0000256" key="1">
    <source>
        <dbReference type="SAM" id="Phobius"/>
    </source>
</evidence>